<dbReference type="VEuPathDB" id="FungiDB:EYZ11_012198"/>
<gene>
    <name evidence="2" type="ORF">ATNIH1004_002321</name>
</gene>
<sequence>MSIHGDNPQEQYMRERYEYFRGHAKIGLEHLEFETPLYGSRVFDPKNVNRLVRVFELEQCLRLEPAHHIAAIIDEEALQQAVTLSDVTQEQLTDASNLPWLFLPEGYRLSCLYGKHRIAAAKKFLLPGDRWWPVTLYGSLPEHVKQRLISEAPNAKEYEFGDIFRNLRYSQLAHDDGTIGVWKSRLSKRRSEDLERLSRRYPMIIRYLDRLLPFAGLWADICFTALRRLDRVKCPNEIIHYLDRIYQIWSSLFPEGLTHHVDSASVRHVQNLMPQQSSADGRFVTHLMAEGCLFPSLKEPEHRDDLLRKLVAVPGRILSLHSLAQDTLLLESCATSLQCLVPGGFKDLRYALLSRFSGGGNSWPVQVAENATEQVTVGYSGSPALYQALRASSAYVQLWLFAVRYIESLADTKLAGPLDEKKIDLQISQPAKIEARRRLAFLACGLGFDSDEIQSIRLQNTMKTVTRKFLVANRPRELYNYPRGWEENGTKRVVDILNLPRVRSDYETIIPPFTVDRYSEAPKIGQRCGLPSQREHRENCQFLYVPQVYSPDQASGTYPSAFAIMRDIFFSFFGARIFPSEFVSPWWSTSPSLSEPNLSENDHTQVEEANNASPTSSIGLESHPPGTPTQLVEDQGQLSVENQSMLPDVDMSQALILRPPMAPGFEDEDGVAPLNLRVYMPHHRGAKEILSVWNQSHDGNLAVFYFFKTREYCKFDVQDIELRSHLESFVFSIANDHHFVAIEDGALIAVSPVQAVEDIGPGQVVLVSTDLEHTEPPMVHFWDYMCSFDPKTGKRPAEEEGSRPEKMRNRSTQHSE</sequence>
<dbReference type="InterPro" id="IPR022198">
    <property type="entry name" value="DUF3723"/>
</dbReference>
<protein>
    <submittedName>
        <fullName evidence="2">Uncharacterized protein</fullName>
    </submittedName>
</protein>
<dbReference type="Pfam" id="PF12520">
    <property type="entry name" value="DUF3723"/>
    <property type="match status" value="1"/>
</dbReference>
<proteinExistence type="predicted"/>
<evidence type="ECO:0000313" key="3">
    <source>
        <dbReference type="Proteomes" id="UP000324241"/>
    </source>
</evidence>
<dbReference type="Proteomes" id="UP000324241">
    <property type="component" value="Unassembled WGS sequence"/>
</dbReference>
<feature type="compositionally biased region" description="Polar residues" evidence="1">
    <location>
        <begin position="607"/>
        <end position="619"/>
    </location>
</feature>
<dbReference type="OrthoDB" id="4227485at2759"/>
<evidence type="ECO:0000313" key="2">
    <source>
        <dbReference type="EMBL" id="KAA8649650.1"/>
    </source>
</evidence>
<name>A0A5M9MWD6_9EURO</name>
<dbReference type="GeneID" id="54325023"/>
<feature type="region of interest" description="Disordered" evidence="1">
    <location>
        <begin position="593"/>
        <end position="631"/>
    </location>
</feature>
<evidence type="ECO:0000256" key="1">
    <source>
        <dbReference type="SAM" id="MobiDB-lite"/>
    </source>
</evidence>
<dbReference type="RefSeq" id="XP_033429011.1">
    <property type="nucleotide sequence ID" value="XM_033567016.1"/>
</dbReference>
<dbReference type="EMBL" id="QUQM01000001">
    <property type="protein sequence ID" value="KAA8649650.1"/>
    <property type="molecule type" value="Genomic_DNA"/>
</dbReference>
<reference evidence="2 3" key="1">
    <citation type="submission" date="2019-08" db="EMBL/GenBank/DDBJ databases">
        <title>The genome sequence of a newly discovered highly antifungal drug resistant Aspergillus species, Aspergillus tanneri NIH 1004.</title>
        <authorList>
            <person name="Mounaud S."/>
            <person name="Singh I."/>
            <person name="Joardar V."/>
            <person name="Pakala S."/>
            <person name="Pakala S."/>
            <person name="Venepally P."/>
            <person name="Chung J.K."/>
            <person name="Losada L."/>
            <person name="Nierman W.C."/>
        </authorList>
    </citation>
    <scope>NUCLEOTIDE SEQUENCE [LARGE SCALE GENOMIC DNA]</scope>
    <source>
        <strain evidence="2 3">NIH1004</strain>
    </source>
</reference>
<dbReference type="AlphaFoldDB" id="A0A5M9MWD6"/>
<organism evidence="2 3">
    <name type="scientific">Aspergillus tanneri</name>
    <dbReference type="NCBI Taxonomy" id="1220188"/>
    <lineage>
        <taxon>Eukaryota</taxon>
        <taxon>Fungi</taxon>
        <taxon>Dikarya</taxon>
        <taxon>Ascomycota</taxon>
        <taxon>Pezizomycotina</taxon>
        <taxon>Eurotiomycetes</taxon>
        <taxon>Eurotiomycetidae</taxon>
        <taxon>Eurotiales</taxon>
        <taxon>Aspergillaceae</taxon>
        <taxon>Aspergillus</taxon>
        <taxon>Aspergillus subgen. Circumdati</taxon>
    </lineage>
</organism>
<accession>A0A5M9MWD6</accession>
<comment type="caution">
    <text evidence="2">The sequence shown here is derived from an EMBL/GenBank/DDBJ whole genome shotgun (WGS) entry which is preliminary data.</text>
</comment>
<feature type="region of interest" description="Disordered" evidence="1">
    <location>
        <begin position="792"/>
        <end position="816"/>
    </location>
</feature>